<evidence type="ECO:0000259" key="3">
    <source>
        <dbReference type="Pfam" id="PF08541"/>
    </source>
</evidence>
<reference evidence="6" key="1">
    <citation type="submission" date="2017-05" db="EMBL/GenBank/DDBJ databases">
        <authorList>
            <person name="Rodrigo-Torres L."/>
            <person name="Arahal R. D."/>
            <person name="Lucena T."/>
        </authorList>
    </citation>
    <scope>NUCLEOTIDE SEQUENCE [LARGE SCALE GENOMIC DNA]</scope>
    <source>
        <strain evidence="6">CECT 8868</strain>
    </source>
</reference>
<dbReference type="CDD" id="cd00830">
    <property type="entry name" value="KAS_III"/>
    <property type="match status" value="1"/>
</dbReference>
<dbReference type="GO" id="GO:0006633">
    <property type="term" value="P:fatty acid biosynthetic process"/>
    <property type="evidence" value="ECO:0007669"/>
    <property type="project" value="InterPro"/>
</dbReference>
<dbReference type="NCBIfam" id="NF005703">
    <property type="entry name" value="PRK07515.1"/>
    <property type="match status" value="1"/>
</dbReference>
<feature type="domain" description="Beta-ketoacyl-[acyl-carrier-protein] synthase III C-terminal" evidence="3">
    <location>
        <begin position="283"/>
        <end position="370"/>
    </location>
</feature>
<evidence type="ECO:0000256" key="2">
    <source>
        <dbReference type="ARBA" id="ARBA00023315"/>
    </source>
</evidence>
<protein>
    <submittedName>
        <fullName evidence="5">3-oxoacyl-[acyl-carrier-protein] synthase 3</fullName>
        <ecNumber evidence="5">2.3.1.180</ecNumber>
    </submittedName>
</protein>
<dbReference type="GO" id="GO:0044550">
    <property type="term" value="P:secondary metabolite biosynthetic process"/>
    <property type="evidence" value="ECO:0007669"/>
    <property type="project" value="TreeGrafter"/>
</dbReference>
<dbReference type="Pfam" id="PF08545">
    <property type="entry name" value="ACP_syn_III"/>
    <property type="match status" value="1"/>
</dbReference>
<dbReference type="InterPro" id="IPR016039">
    <property type="entry name" value="Thiolase-like"/>
</dbReference>
<dbReference type="PANTHER" id="PTHR34069:SF2">
    <property type="entry name" value="BETA-KETOACYL-[ACYL-CARRIER-PROTEIN] SYNTHASE III"/>
    <property type="match status" value="1"/>
</dbReference>
<keyword evidence="2 5" id="KW-0012">Acyltransferase</keyword>
<sequence>MFSAAITGTGVFTPEHTITNDELVAAFNAHADLFNAENAAAIAAGTIEAKPHSSSEFILAASGIERRYTLDKEGVLDPTRMFPKLPNRADDEPSLMAEMAVDASLQAMAQAGKSADDIDAVICAASNHERAYPAIAVEIQQLLEINGFAFDMNVACSSATFGIQTATDMIKSGSISSALVVCPEICSAHLEWRDRDCHFIFGDVATAVLIERDEGLQGDHFKIKSTRLATKFSNNIRNNNGFLRRTRDQMEDRRDMQFMQNGRKVFKEVLPMVSKHIAEHMNDEDVQASDLKRLWLHQANKTMNDYIGKKVLGRVPEADEQPNILQDYANTSSAGSIIAFANYSSDLNAGDVGLICSFGAGYSVGSVILERA</sequence>
<dbReference type="EC" id="2.3.1.180" evidence="5"/>
<proteinExistence type="predicted"/>
<dbReference type="GO" id="GO:0033818">
    <property type="term" value="F:beta-ketoacyl-acyl-carrier-protein synthase III activity"/>
    <property type="evidence" value="ECO:0007669"/>
    <property type="project" value="UniProtKB-EC"/>
</dbReference>
<feature type="domain" description="Beta-ketoacyl-[acyl-carrier-protein] synthase III N-terminal" evidence="4">
    <location>
        <begin position="150"/>
        <end position="223"/>
    </location>
</feature>
<gene>
    <name evidence="5" type="primary">fabH_2</name>
    <name evidence="5" type="ORF">OCA8868_01019</name>
</gene>
<dbReference type="OrthoDB" id="4336181at2"/>
<dbReference type="Proteomes" id="UP000203464">
    <property type="component" value="Unassembled WGS sequence"/>
</dbReference>
<evidence type="ECO:0000259" key="4">
    <source>
        <dbReference type="Pfam" id="PF08545"/>
    </source>
</evidence>
<name>A0A238JSX3_9RHOB</name>
<dbReference type="RefSeq" id="WP_093995401.1">
    <property type="nucleotide sequence ID" value="NZ_FXYD01000001.1"/>
</dbReference>
<keyword evidence="1 5" id="KW-0808">Transferase</keyword>
<dbReference type="PANTHER" id="PTHR34069">
    <property type="entry name" value="3-OXOACYL-[ACYL-CARRIER-PROTEIN] SYNTHASE 3"/>
    <property type="match status" value="1"/>
</dbReference>
<evidence type="ECO:0000313" key="6">
    <source>
        <dbReference type="Proteomes" id="UP000203464"/>
    </source>
</evidence>
<keyword evidence="6" id="KW-1185">Reference proteome</keyword>
<dbReference type="GO" id="GO:0004315">
    <property type="term" value="F:3-oxoacyl-[acyl-carrier-protein] synthase activity"/>
    <property type="evidence" value="ECO:0007669"/>
    <property type="project" value="InterPro"/>
</dbReference>
<evidence type="ECO:0000256" key="1">
    <source>
        <dbReference type="ARBA" id="ARBA00022679"/>
    </source>
</evidence>
<dbReference type="InterPro" id="IPR013747">
    <property type="entry name" value="ACP_syn_III_C"/>
</dbReference>
<dbReference type="InterPro" id="IPR013751">
    <property type="entry name" value="ACP_syn_III_N"/>
</dbReference>
<accession>A0A238JSX3</accession>
<dbReference type="Pfam" id="PF08541">
    <property type="entry name" value="ACP_syn_III_C"/>
    <property type="match status" value="1"/>
</dbReference>
<dbReference type="SUPFAM" id="SSF53901">
    <property type="entry name" value="Thiolase-like"/>
    <property type="match status" value="1"/>
</dbReference>
<dbReference type="AlphaFoldDB" id="A0A238JSX3"/>
<dbReference type="Gene3D" id="3.40.47.10">
    <property type="match status" value="2"/>
</dbReference>
<evidence type="ECO:0000313" key="5">
    <source>
        <dbReference type="EMBL" id="SMX33778.1"/>
    </source>
</evidence>
<dbReference type="EMBL" id="FXYD01000001">
    <property type="protein sequence ID" value="SMX33778.1"/>
    <property type="molecule type" value="Genomic_DNA"/>
</dbReference>
<organism evidence="5 6">
    <name type="scientific">Octadecabacter ascidiaceicola</name>
    <dbReference type="NCBI Taxonomy" id="1655543"/>
    <lineage>
        <taxon>Bacteria</taxon>
        <taxon>Pseudomonadati</taxon>
        <taxon>Pseudomonadota</taxon>
        <taxon>Alphaproteobacteria</taxon>
        <taxon>Rhodobacterales</taxon>
        <taxon>Roseobacteraceae</taxon>
        <taxon>Octadecabacter</taxon>
    </lineage>
</organism>